<reference evidence="1 2" key="1">
    <citation type="submission" date="2015-08" db="EMBL/GenBank/DDBJ databases">
        <title>Genome sequencing of Penicillium nordicum.</title>
        <authorList>
            <person name="Nguyen H.D."/>
            <person name="Seifert K.A."/>
        </authorList>
    </citation>
    <scope>NUCLEOTIDE SEQUENCE [LARGE SCALE GENOMIC DNA]</scope>
    <source>
        <strain evidence="1 2">DAOMC 185683</strain>
    </source>
</reference>
<dbReference type="AlphaFoldDB" id="A0A0M8PAE0"/>
<keyword evidence="2" id="KW-1185">Reference proteome</keyword>
<proteinExistence type="predicted"/>
<organism evidence="1 2">
    <name type="scientific">Penicillium nordicum</name>
    <dbReference type="NCBI Taxonomy" id="229535"/>
    <lineage>
        <taxon>Eukaryota</taxon>
        <taxon>Fungi</taxon>
        <taxon>Dikarya</taxon>
        <taxon>Ascomycota</taxon>
        <taxon>Pezizomycotina</taxon>
        <taxon>Eurotiomycetes</taxon>
        <taxon>Eurotiomycetidae</taxon>
        <taxon>Eurotiales</taxon>
        <taxon>Aspergillaceae</taxon>
        <taxon>Penicillium</taxon>
    </lineage>
</organism>
<protein>
    <submittedName>
        <fullName evidence="1">Uncharacterized protein</fullName>
    </submittedName>
</protein>
<comment type="caution">
    <text evidence="1">The sequence shown here is derived from an EMBL/GenBank/DDBJ whole genome shotgun (WGS) entry which is preliminary data.</text>
</comment>
<evidence type="ECO:0000313" key="1">
    <source>
        <dbReference type="EMBL" id="KOS44564.1"/>
    </source>
</evidence>
<accession>A0A0M8PAE0</accession>
<gene>
    <name evidence="1" type="ORF">ACN38_g4469</name>
</gene>
<evidence type="ECO:0000313" key="2">
    <source>
        <dbReference type="Proteomes" id="UP000037696"/>
    </source>
</evidence>
<dbReference type="Proteomes" id="UP000037696">
    <property type="component" value="Unassembled WGS sequence"/>
</dbReference>
<dbReference type="EMBL" id="LHQQ01000058">
    <property type="protein sequence ID" value="KOS44564.1"/>
    <property type="molecule type" value="Genomic_DNA"/>
</dbReference>
<name>A0A0M8PAE0_9EURO</name>
<feature type="non-terminal residue" evidence="1">
    <location>
        <position position="1"/>
    </location>
</feature>
<sequence>GYLVKNGYLLGRTNNGNGCWAPGTAI</sequence>